<dbReference type="GO" id="GO:0031966">
    <property type="term" value="C:mitochondrial membrane"/>
    <property type="evidence" value="ECO:0007669"/>
    <property type="project" value="UniProtKB-SubCell"/>
</dbReference>
<geneLocation type="mitochondrion" evidence="9"/>
<feature type="transmembrane region" description="Helical" evidence="7">
    <location>
        <begin position="6"/>
        <end position="24"/>
    </location>
</feature>
<keyword evidence="6 7" id="KW-0472">Membrane</keyword>
<feature type="transmembrane region" description="Helical" evidence="7">
    <location>
        <begin position="164"/>
        <end position="184"/>
    </location>
</feature>
<feature type="transmembrane region" description="Helical" evidence="7">
    <location>
        <begin position="108"/>
        <end position="126"/>
    </location>
</feature>
<comment type="catalytic activity">
    <reaction evidence="7">
        <text>a ubiquinone + NADH + 5 H(+)(in) = a ubiquinol + NAD(+) + 4 H(+)(out)</text>
        <dbReference type="Rhea" id="RHEA:29091"/>
        <dbReference type="Rhea" id="RHEA-COMP:9565"/>
        <dbReference type="Rhea" id="RHEA-COMP:9566"/>
        <dbReference type="ChEBI" id="CHEBI:15378"/>
        <dbReference type="ChEBI" id="CHEBI:16389"/>
        <dbReference type="ChEBI" id="CHEBI:17976"/>
        <dbReference type="ChEBI" id="CHEBI:57540"/>
        <dbReference type="ChEBI" id="CHEBI:57945"/>
        <dbReference type="EC" id="7.1.1.2"/>
    </reaction>
</comment>
<feature type="transmembrane region" description="Helical" evidence="7">
    <location>
        <begin position="210"/>
        <end position="232"/>
    </location>
</feature>
<comment type="similarity">
    <text evidence="3 7">Belongs to the complex I subunit 4 family.</text>
</comment>
<evidence type="ECO:0000256" key="3">
    <source>
        <dbReference type="ARBA" id="ARBA00009025"/>
    </source>
</evidence>
<dbReference type="Pfam" id="PF00361">
    <property type="entry name" value="Proton_antipo_M"/>
    <property type="match status" value="1"/>
</dbReference>
<dbReference type="InterPro" id="IPR010227">
    <property type="entry name" value="NADH_Q_OxRdtase_chainM/4"/>
</dbReference>
<dbReference type="AlphaFoldDB" id="A0A890JID6"/>
<comment type="function">
    <text evidence="1">Core subunit of the mitochondrial membrane respiratory chain NADH dehydrogenase (Complex I) that is believed to belong to the minimal assembly required for catalysis. Complex I functions in the transfer of electrons from NADH to the respiratory chain. The immediate electron acceptor for the enzyme is believed to be ubiquinone.</text>
</comment>
<dbReference type="InterPro" id="IPR003918">
    <property type="entry name" value="NADH_UbQ_OxRdtase"/>
</dbReference>
<evidence type="ECO:0000256" key="6">
    <source>
        <dbReference type="ARBA" id="ARBA00023136"/>
    </source>
</evidence>
<keyword evidence="7" id="KW-0679">Respiratory chain</keyword>
<dbReference type="EC" id="7.1.1.2" evidence="7"/>
<evidence type="ECO:0000313" key="9">
    <source>
        <dbReference type="EMBL" id="QRH18106.1"/>
    </source>
</evidence>
<proteinExistence type="inferred from homology"/>
<feature type="transmembrane region" description="Helical" evidence="7">
    <location>
        <begin position="70"/>
        <end position="96"/>
    </location>
</feature>
<feature type="transmembrane region" description="Helical" evidence="7">
    <location>
        <begin position="454"/>
        <end position="476"/>
    </location>
</feature>
<dbReference type="EMBL" id="MN873040">
    <property type="protein sequence ID" value="QRH18106.1"/>
    <property type="molecule type" value="Genomic_DNA"/>
</dbReference>
<feature type="transmembrane region" description="Helical" evidence="7">
    <location>
        <begin position="132"/>
        <end position="152"/>
    </location>
</feature>
<dbReference type="NCBIfam" id="TIGR01972">
    <property type="entry name" value="NDH_I_M"/>
    <property type="match status" value="1"/>
</dbReference>
<evidence type="ECO:0000256" key="7">
    <source>
        <dbReference type="RuleBase" id="RU003297"/>
    </source>
</evidence>
<accession>A0A890JID6</accession>
<keyword evidence="5 7" id="KW-1133">Transmembrane helix</keyword>
<keyword evidence="7" id="KW-0249">Electron transport</keyword>
<dbReference type="InterPro" id="IPR001750">
    <property type="entry name" value="ND/Mrp_TM"/>
</dbReference>
<dbReference type="GO" id="GO:0048039">
    <property type="term" value="F:ubiquinone binding"/>
    <property type="evidence" value="ECO:0007669"/>
    <property type="project" value="TreeGrafter"/>
</dbReference>
<feature type="transmembrane region" description="Helical" evidence="7">
    <location>
        <begin position="31"/>
        <end position="50"/>
    </location>
</feature>
<keyword evidence="7" id="KW-0520">NAD</keyword>
<feature type="transmembrane region" description="Helical" evidence="7">
    <location>
        <begin position="363"/>
        <end position="386"/>
    </location>
</feature>
<reference evidence="9" key="1">
    <citation type="journal article" date="2020" name="Mitochondrial DNA Part B Resour">
        <title>Mitochondrial genome characterization and phylogenetic analysis of Blastocladiella sp. (Blastocladiales: Blastocladiaceae).</title>
        <authorList>
            <person name="Wang X."/>
            <person name="Liu N."/>
        </authorList>
    </citation>
    <scope>NUCLEOTIDE SEQUENCE</scope>
</reference>
<evidence type="ECO:0000256" key="2">
    <source>
        <dbReference type="ARBA" id="ARBA00004141"/>
    </source>
</evidence>
<comment type="subcellular location">
    <subcellularLocation>
        <location evidence="2">Membrane</location>
        <topology evidence="2">Multi-pass membrane protein</topology>
    </subcellularLocation>
    <subcellularLocation>
        <location evidence="7">Mitochondrion membrane</location>
        <topology evidence="7">Multi-pass membrane protein</topology>
    </subcellularLocation>
</comment>
<evidence type="ECO:0000256" key="1">
    <source>
        <dbReference type="ARBA" id="ARBA00003257"/>
    </source>
</evidence>
<evidence type="ECO:0000256" key="5">
    <source>
        <dbReference type="ARBA" id="ARBA00022989"/>
    </source>
</evidence>
<dbReference type="PANTHER" id="PTHR43507">
    <property type="entry name" value="NADH-UBIQUINONE OXIDOREDUCTASE CHAIN 4"/>
    <property type="match status" value="1"/>
</dbReference>
<evidence type="ECO:0000259" key="8">
    <source>
        <dbReference type="Pfam" id="PF00361"/>
    </source>
</evidence>
<dbReference type="PANTHER" id="PTHR43507:SF1">
    <property type="entry name" value="NADH-UBIQUINONE OXIDOREDUCTASE CHAIN 4"/>
    <property type="match status" value="1"/>
</dbReference>
<keyword evidence="7" id="KW-0813">Transport</keyword>
<sequence>MLSFLIIFPLIGALIIYLGESTLTSVSRMRIALITAGINFIVSIGLWIQFDENTAQFQFVEDWGSLFNNGLCHIIIGIDGISLFFVILTTFLTIPILLTPPYKGESPIAYLMMMLILESMLVAVFVVLDLLLFYICFETVLIPMFLIIGIWGSRSRKIFAAYQFFLYTLLGSLFMLLGILVIYYQTGTTDYQYLLGLALDNKIVFARENLLWLAFFLSFAVKVPMYPFYVWLPEAHTEAPTGGSMLLAGILLKLGTFGFIRYSLALFPNASINFTPWIFSLALIGIIYSSFTCLRQIDLKKIIAYSSVAHMNTTILGIFAGDIKALEGSLFVMISHGIVSSALFFCVGALYDRTGTRILKYYRGLAITMPLYSLFFFILILSNIAVPGTSGFPGEFLIFMGTFTTNYAIIFVATFFVLVLGASFNIWMANRLLFGQVSKYIESYNDLTRREFAVLLPFIFLTILLGLAPNIILLALHQSCSTFIIG</sequence>
<keyword evidence="7" id="KW-0830">Ubiquinone</keyword>
<feature type="domain" description="NADH:quinone oxidoreductase/Mrp antiporter transmembrane" evidence="8">
    <location>
        <begin position="129"/>
        <end position="419"/>
    </location>
</feature>
<protein>
    <recommendedName>
        <fullName evidence="7">NADH-ubiquinone oxidoreductase chain 4</fullName>
        <ecNumber evidence="7">7.1.1.2</ecNumber>
    </recommendedName>
</protein>
<keyword evidence="7 9" id="KW-0496">Mitochondrion</keyword>
<feature type="transmembrane region" description="Helical" evidence="7">
    <location>
        <begin position="329"/>
        <end position="351"/>
    </location>
</feature>
<dbReference type="PRINTS" id="PR01437">
    <property type="entry name" value="NUOXDRDTASE4"/>
</dbReference>
<feature type="transmembrane region" description="Helical" evidence="7">
    <location>
        <begin position="406"/>
        <end position="433"/>
    </location>
</feature>
<keyword evidence="4 7" id="KW-0812">Transmembrane</keyword>
<evidence type="ECO:0000256" key="4">
    <source>
        <dbReference type="ARBA" id="ARBA00022692"/>
    </source>
</evidence>
<organism evidence="9">
    <name type="scientific">Blastocladiella sp</name>
    <dbReference type="NCBI Taxonomy" id="2169676"/>
    <lineage>
        <taxon>Eukaryota</taxon>
        <taxon>Fungi</taxon>
        <taxon>Fungi incertae sedis</taxon>
        <taxon>Blastocladiomycota</taxon>
        <taxon>Blastocladiomycetes</taxon>
        <taxon>Blastocladiales</taxon>
        <taxon>Blastocladiaceae</taxon>
        <taxon>Blastocladiella</taxon>
    </lineage>
</organism>
<feature type="transmembrane region" description="Helical" evidence="7">
    <location>
        <begin position="244"/>
        <end position="262"/>
    </location>
</feature>
<gene>
    <name evidence="9" type="primary">nad4</name>
</gene>
<dbReference type="GO" id="GO:0015990">
    <property type="term" value="P:electron transport coupled proton transport"/>
    <property type="evidence" value="ECO:0007669"/>
    <property type="project" value="TreeGrafter"/>
</dbReference>
<feature type="transmembrane region" description="Helical" evidence="7">
    <location>
        <begin position="274"/>
        <end position="291"/>
    </location>
</feature>
<dbReference type="GO" id="GO:0003954">
    <property type="term" value="F:NADH dehydrogenase activity"/>
    <property type="evidence" value="ECO:0007669"/>
    <property type="project" value="TreeGrafter"/>
</dbReference>
<name>A0A890JID6_9FUNG</name>
<dbReference type="GO" id="GO:0008137">
    <property type="term" value="F:NADH dehydrogenase (ubiquinone) activity"/>
    <property type="evidence" value="ECO:0007669"/>
    <property type="project" value="UniProtKB-UniRule"/>
</dbReference>
<dbReference type="GO" id="GO:0042773">
    <property type="term" value="P:ATP synthesis coupled electron transport"/>
    <property type="evidence" value="ECO:0007669"/>
    <property type="project" value="InterPro"/>
</dbReference>
<comment type="function">
    <text evidence="7">Core subunit of the mitochondrial membrane respiratory chain NADH dehydrogenase (Complex I) which catalyzes electron transfer from NADH through the respiratory chain, using ubiquinone as an electron acceptor. Essential for the catalytic activity and assembly of complex I.</text>
</comment>